<evidence type="ECO:0000313" key="3">
    <source>
        <dbReference type="EMBL" id="MCU7693230.1"/>
    </source>
</evidence>
<dbReference type="AlphaFoldDB" id="A0AAE3ILQ3"/>
<dbReference type="InterPro" id="IPR017946">
    <property type="entry name" value="PLC-like_Pdiesterase_TIM-brl"/>
</dbReference>
<dbReference type="InterPro" id="IPR030395">
    <property type="entry name" value="GP_PDE_dom"/>
</dbReference>
<keyword evidence="1" id="KW-0732">Signal</keyword>
<accession>A0AAE3ILQ3</accession>
<dbReference type="RefSeq" id="WP_263036718.1">
    <property type="nucleotide sequence ID" value="NZ_JAOTPL010000002.1"/>
</dbReference>
<name>A0AAE3ILQ3_9BACT</name>
<comment type="caution">
    <text evidence="3">The sequence shown here is derived from an EMBL/GenBank/DDBJ whole genome shotgun (WGS) entry which is preliminary data.</text>
</comment>
<dbReference type="CDD" id="cd08567">
    <property type="entry name" value="GDPD_SpGDE_like"/>
    <property type="match status" value="1"/>
</dbReference>
<dbReference type="PROSITE" id="PS51704">
    <property type="entry name" value="GP_PDE"/>
    <property type="match status" value="1"/>
</dbReference>
<feature type="chain" id="PRO_5042258617" evidence="1">
    <location>
        <begin position="25"/>
        <end position="304"/>
    </location>
</feature>
<dbReference type="Proteomes" id="UP001209317">
    <property type="component" value="Unassembled WGS sequence"/>
</dbReference>
<feature type="domain" description="GP-PDE" evidence="2">
    <location>
        <begin position="33"/>
        <end position="303"/>
    </location>
</feature>
<sequence length="304" mass="33919">MKNLSLYTTISVLLLMASCATSKKAPGLAFPVFDTEAHRGGKGLMPENTIPAMLNAIDLGVSTLEMDLQISKDKKIIVSHDPYFNHNFTTTPEGKFLSAAESRKLLLYNMDYSNIKRYDVGLKYYPDYPQQKKIAVHKPLLADLIDAAEKYAAGKGRKMLYNIEIKSNRKNDGINHPPVAEFVDLAMKVILQKGIGARTIIQSFDPRALIIMRRKYPAVATSLLIDGNDKRSLDEQLQEIGFVPVVYSPHHSLVTRELVEACHAKNMKVVPWTVNDVSRMKTLIALKVDGIISDYPNLFAGALQ</sequence>
<evidence type="ECO:0000259" key="2">
    <source>
        <dbReference type="PROSITE" id="PS51704"/>
    </source>
</evidence>
<dbReference type="PANTHER" id="PTHR46211:SF14">
    <property type="entry name" value="GLYCEROPHOSPHODIESTER PHOSPHODIESTERASE"/>
    <property type="match status" value="1"/>
</dbReference>
<organism evidence="3 4">
    <name type="scientific">Haoranjiania flava</name>
    <dbReference type="NCBI Taxonomy" id="1856322"/>
    <lineage>
        <taxon>Bacteria</taxon>
        <taxon>Pseudomonadati</taxon>
        <taxon>Bacteroidota</taxon>
        <taxon>Chitinophagia</taxon>
        <taxon>Chitinophagales</taxon>
        <taxon>Chitinophagaceae</taxon>
        <taxon>Haoranjiania</taxon>
    </lineage>
</organism>
<evidence type="ECO:0000313" key="4">
    <source>
        <dbReference type="Proteomes" id="UP001209317"/>
    </source>
</evidence>
<keyword evidence="4" id="KW-1185">Reference proteome</keyword>
<dbReference type="PROSITE" id="PS51257">
    <property type="entry name" value="PROKAR_LIPOPROTEIN"/>
    <property type="match status" value="1"/>
</dbReference>
<feature type="signal peptide" evidence="1">
    <location>
        <begin position="1"/>
        <end position="24"/>
    </location>
</feature>
<dbReference type="EMBL" id="JAOTPL010000002">
    <property type="protein sequence ID" value="MCU7693230.1"/>
    <property type="molecule type" value="Genomic_DNA"/>
</dbReference>
<proteinExistence type="predicted"/>
<dbReference type="Gene3D" id="3.20.20.190">
    <property type="entry name" value="Phosphatidylinositol (PI) phosphodiesterase"/>
    <property type="match status" value="1"/>
</dbReference>
<protein>
    <submittedName>
        <fullName evidence="3">Glycerophosphodiester phosphodiesterase</fullName>
    </submittedName>
</protein>
<dbReference type="SUPFAM" id="SSF51695">
    <property type="entry name" value="PLC-like phosphodiesterases"/>
    <property type="match status" value="1"/>
</dbReference>
<dbReference type="Pfam" id="PF03009">
    <property type="entry name" value="GDPD"/>
    <property type="match status" value="1"/>
</dbReference>
<gene>
    <name evidence="3" type="ORF">OD355_01725</name>
</gene>
<reference evidence="3" key="1">
    <citation type="submission" date="2022-10" db="EMBL/GenBank/DDBJ databases">
        <authorList>
            <person name="Kim H.S."/>
            <person name="Kim J.-S."/>
            <person name="Suh M.K."/>
            <person name="Eom M.K."/>
            <person name="Lee J.-S."/>
        </authorList>
    </citation>
    <scope>NUCLEOTIDE SEQUENCE</scope>
    <source>
        <strain evidence="3">LIP-5</strain>
    </source>
</reference>
<evidence type="ECO:0000256" key="1">
    <source>
        <dbReference type="SAM" id="SignalP"/>
    </source>
</evidence>
<dbReference type="GO" id="GO:0008081">
    <property type="term" value="F:phosphoric diester hydrolase activity"/>
    <property type="evidence" value="ECO:0007669"/>
    <property type="project" value="InterPro"/>
</dbReference>
<dbReference type="PANTHER" id="PTHR46211">
    <property type="entry name" value="GLYCEROPHOSPHORYL DIESTER PHOSPHODIESTERASE"/>
    <property type="match status" value="1"/>
</dbReference>
<dbReference type="GO" id="GO:0006629">
    <property type="term" value="P:lipid metabolic process"/>
    <property type="evidence" value="ECO:0007669"/>
    <property type="project" value="InterPro"/>
</dbReference>